<sequence length="283" mass="31128">MKESTESPAVLYPSPAKLSTSAPSALSLTTSSLSSKIHHLPPHSTPSRLRCRSPGHQLLRHVSDSGIPECKLPAFSISEEASSLLLPTQGSNDGSSNNCSSPAFSELTRTRRERWSFDSQQLSGSTSLNLQTCGICSKLLIERSSWGGQKLIVTTEIDVVAVLICGHVFHAECLEFMTAETNKYDPKCPVCALGEKISGKALKAEMDLKARKQSRNWVVDSNLIEFDHDKSSGHDGTNPKISSSLGNRFLRRRFSIGSKEIRSFSENHTTRKKGFFWTKSSKE</sequence>
<feature type="compositionally biased region" description="Low complexity" evidence="2">
    <location>
        <begin position="13"/>
        <end position="23"/>
    </location>
</feature>
<dbReference type="Gramene" id="OE9A030101T4">
    <property type="protein sequence ID" value="OE9A030101C4"/>
    <property type="gene ID" value="OE9A030101"/>
</dbReference>
<keyword evidence="1" id="KW-0862">Zinc</keyword>
<dbReference type="SUPFAM" id="SSF57850">
    <property type="entry name" value="RING/U-box"/>
    <property type="match status" value="1"/>
</dbReference>
<accession>A0A8S0QA07</accession>
<name>A0A8S0QA07_OLEEU</name>
<dbReference type="PANTHER" id="PTHR31150">
    <property type="entry name" value="EXPRESSED PROTEIN"/>
    <property type="match status" value="1"/>
</dbReference>
<evidence type="ECO:0000259" key="3">
    <source>
        <dbReference type="PROSITE" id="PS50089"/>
    </source>
</evidence>
<keyword evidence="1" id="KW-0863">Zinc-finger</keyword>
<gene>
    <name evidence="4" type="ORF">OLEA9_A030101</name>
</gene>
<dbReference type="PROSITE" id="PS50089">
    <property type="entry name" value="ZF_RING_2"/>
    <property type="match status" value="1"/>
</dbReference>
<evidence type="ECO:0000313" key="5">
    <source>
        <dbReference type="Proteomes" id="UP000594638"/>
    </source>
</evidence>
<dbReference type="Gene3D" id="3.30.40.10">
    <property type="entry name" value="Zinc/RING finger domain, C3HC4 (zinc finger)"/>
    <property type="match status" value="1"/>
</dbReference>
<proteinExistence type="predicted"/>
<evidence type="ECO:0000313" key="4">
    <source>
        <dbReference type="EMBL" id="CAA2964131.1"/>
    </source>
</evidence>
<dbReference type="PANTHER" id="PTHR31150:SF26">
    <property type="entry name" value="RING-TYPE DOMAIN-CONTAINING PROTEIN"/>
    <property type="match status" value="1"/>
</dbReference>
<dbReference type="CDD" id="cd16448">
    <property type="entry name" value="RING-H2"/>
    <property type="match status" value="1"/>
</dbReference>
<dbReference type="GO" id="GO:0008270">
    <property type="term" value="F:zinc ion binding"/>
    <property type="evidence" value="ECO:0007669"/>
    <property type="project" value="UniProtKB-KW"/>
</dbReference>
<comment type="caution">
    <text evidence="4">The sequence shown here is derived from an EMBL/GenBank/DDBJ whole genome shotgun (WGS) entry which is preliminary data.</text>
</comment>
<keyword evidence="1" id="KW-0479">Metal-binding</keyword>
<keyword evidence="5" id="KW-1185">Reference proteome</keyword>
<reference evidence="4 5" key="1">
    <citation type="submission" date="2019-12" db="EMBL/GenBank/DDBJ databases">
        <authorList>
            <person name="Alioto T."/>
            <person name="Alioto T."/>
            <person name="Gomez Garrido J."/>
        </authorList>
    </citation>
    <scope>NUCLEOTIDE SEQUENCE [LARGE SCALE GENOMIC DNA]</scope>
</reference>
<dbReference type="OrthoDB" id="1938835at2759"/>
<evidence type="ECO:0000256" key="1">
    <source>
        <dbReference type="PROSITE-ProRule" id="PRU00175"/>
    </source>
</evidence>
<dbReference type="AlphaFoldDB" id="A0A8S0QA07"/>
<dbReference type="EMBL" id="CACTIH010001819">
    <property type="protein sequence ID" value="CAA2964131.1"/>
    <property type="molecule type" value="Genomic_DNA"/>
</dbReference>
<feature type="domain" description="RING-type" evidence="3">
    <location>
        <begin position="133"/>
        <end position="191"/>
    </location>
</feature>
<evidence type="ECO:0000256" key="2">
    <source>
        <dbReference type="SAM" id="MobiDB-lite"/>
    </source>
</evidence>
<organism evidence="4 5">
    <name type="scientific">Olea europaea subsp. europaea</name>
    <dbReference type="NCBI Taxonomy" id="158383"/>
    <lineage>
        <taxon>Eukaryota</taxon>
        <taxon>Viridiplantae</taxon>
        <taxon>Streptophyta</taxon>
        <taxon>Embryophyta</taxon>
        <taxon>Tracheophyta</taxon>
        <taxon>Spermatophyta</taxon>
        <taxon>Magnoliopsida</taxon>
        <taxon>eudicotyledons</taxon>
        <taxon>Gunneridae</taxon>
        <taxon>Pentapetalae</taxon>
        <taxon>asterids</taxon>
        <taxon>lamiids</taxon>
        <taxon>Lamiales</taxon>
        <taxon>Oleaceae</taxon>
        <taxon>Oleeae</taxon>
        <taxon>Olea</taxon>
    </lineage>
</organism>
<dbReference type="SMART" id="SM00184">
    <property type="entry name" value="RING"/>
    <property type="match status" value="1"/>
</dbReference>
<dbReference type="Proteomes" id="UP000594638">
    <property type="component" value="Unassembled WGS sequence"/>
</dbReference>
<feature type="region of interest" description="Disordered" evidence="2">
    <location>
        <begin position="1"/>
        <end position="23"/>
    </location>
</feature>
<dbReference type="InterPro" id="IPR013083">
    <property type="entry name" value="Znf_RING/FYVE/PHD"/>
</dbReference>
<protein>
    <submittedName>
        <fullName evidence="4">43kDa postsynaptic</fullName>
    </submittedName>
</protein>
<dbReference type="InterPro" id="IPR001841">
    <property type="entry name" value="Znf_RING"/>
</dbReference>